<evidence type="ECO:0000313" key="1">
    <source>
        <dbReference type="EMBL" id="JAB80206.1"/>
    </source>
</evidence>
<name>V5IHV8_IXORI</name>
<protein>
    <recommendedName>
        <fullName evidence="2">Hydrolase/acyltransferase</fullName>
    </recommendedName>
</protein>
<dbReference type="PANTHER" id="PTHR47533:SF4">
    <property type="entry name" value="AB HYDROLASE-1 DOMAIN-CONTAINING PROTEIN"/>
    <property type="match status" value="1"/>
</dbReference>
<reference evidence="1" key="1">
    <citation type="journal article" date="2015" name="Sci. Rep.">
        <title>Tissue- and time-dependent transcription in Ixodes ricinus salivary glands and midguts when blood feeding on the vertebrate host.</title>
        <authorList>
            <person name="Kotsyfakis M."/>
            <person name="Schwarz A."/>
            <person name="Erhart J."/>
            <person name="Ribeiro J.M."/>
        </authorList>
    </citation>
    <scope>NUCLEOTIDE SEQUENCE</scope>
    <source>
        <tissue evidence="1">Salivary gland and midgut</tissue>
    </source>
</reference>
<dbReference type="InterPro" id="IPR029058">
    <property type="entry name" value="AB_hydrolase_fold"/>
</dbReference>
<dbReference type="PANTHER" id="PTHR47533">
    <property type="entry name" value="PROTEIN CBG21859"/>
    <property type="match status" value="1"/>
</dbReference>
<dbReference type="SUPFAM" id="SSF53474">
    <property type="entry name" value="alpha/beta-Hydrolases"/>
    <property type="match status" value="1"/>
</dbReference>
<dbReference type="Gene3D" id="3.40.50.1820">
    <property type="entry name" value="alpha/beta hydrolase"/>
    <property type="match status" value="1"/>
</dbReference>
<dbReference type="EMBL" id="GANP01004262">
    <property type="protein sequence ID" value="JAB80206.1"/>
    <property type="molecule type" value="mRNA"/>
</dbReference>
<sequence>MLVAHSSGSYPALRMINNEHGLKVKSLVLLAPAGHKPLTKMNPHWFPQLLSWLYMRPGPYQRIVELMGLAFLTVTRHPLHRNMDNVLLAMKAMLHADKPQLKKDAEAVAAQKLPTLVAISDNDKLIDLSTSLELVPIIGGSSDNTWYYDQDKRLKQKGNGNGPVKTLRFEKGTHYLFTRCADIINPEILNLLNRTVGRN</sequence>
<evidence type="ECO:0008006" key="2">
    <source>
        <dbReference type="Google" id="ProtNLM"/>
    </source>
</evidence>
<dbReference type="AlphaFoldDB" id="V5IHV8"/>
<accession>V5IHV8</accession>
<proteinExistence type="evidence at transcript level"/>
<organism evidence="1">
    <name type="scientific">Ixodes ricinus</name>
    <name type="common">Common tick</name>
    <name type="synonym">Acarus ricinus</name>
    <dbReference type="NCBI Taxonomy" id="34613"/>
    <lineage>
        <taxon>Eukaryota</taxon>
        <taxon>Metazoa</taxon>
        <taxon>Ecdysozoa</taxon>
        <taxon>Arthropoda</taxon>
        <taxon>Chelicerata</taxon>
        <taxon>Arachnida</taxon>
        <taxon>Acari</taxon>
        <taxon>Parasitiformes</taxon>
        <taxon>Ixodida</taxon>
        <taxon>Ixodoidea</taxon>
        <taxon>Ixodidae</taxon>
        <taxon>Ixodinae</taxon>
        <taxon>Ixodes</taxon>
    </lineage>
</organism>